<name>A0A9W3H6F1_CAMBA</name>
<feature type="domain" description="KRAB" evidence="13">
    <location>
        <begin position="4"/>
        <end position="75"/>
    </location>
</feature>
<dbReference type="PANTHER" id="PTHR23234:SF10">
    <property type="entry name" value="RIKEN CDNA 6720489N17 GENE-RELATED"/>
    <property type="match status" value="1"/>
</dbReference>
<accession>A0A9W3H6F1</accession>
<evidence type="ECO:0000256" key="2">
    <source>
        <dbReference type="ARBA" id="ARBA00006991"/>
    </source>
</evidence>
<evidence type="ECO:0000256" key="11">
    <source>
        <dbReference type="PROSITE-ProRule" id="PRU00042"/>
    </source>
</evidence>
<keyword evidence="9" id="KW-0804">Transcription</keyword>
<dbReference type="Pfam" id="PF13465">
    <property type="entry name" value="zf-H2C2_2"/>
    <property type="match status" value="1"/>
</dbReference>
<dbReference type="InterPro" id="IPR013087">
    <property type="entry name" value="Znf_C2H2_type"/>
</dbReference>
<evidence type="ECO:0000256" key="10">
    <source>
        <dbReference type="ARBA" id="ARBA00023242"/>
    </source>
</evidence>
<comment type="subcellular location">
    <subcellularLocation>
        <location evidence="1">Nucleus</location>
    </subcellularLocation>
</comment>
<keyword evidence="8" id="KW-0238">DNA-binding</keyword>
<evidence type="ECO:0000256" key="9">
    <source>
        <dbReference type="ARBA" id="ARBA00023163"/>
    </source>
</evidence>
<dbReference type="Pfam" id="PF00096">
    <property type="entry name" value="zf-C2H2"/>
    <property type="match status" value="2"/>
</dbReference>
<evidence type="ECO:0000313" key="14">
    <source>
        <dbReference type="RefSeq" id="XP_045359998.1"/>
    </source>
</evidence>
<dbReference type="SUPFAM" id="SSF109640">
    <property type="entry name" value="KRAB domain (Kruppel-associated box)"/>
    <property type="match status" value="1"/>
</dbReference>
<dbReference type="GO" id="GO:0005634">
    <property type="term" value="C:nucleus"/>
    <property type="evidence" value="ECO:0007669"/>
    <property type="project" value="UniProtKB-SubCell"/>
</dbReference>
<feature type="domain" description="C2H2-type" evidence="12">
    <location>
        <begin position="277"/>
        <end position="304"/>
    </location>
</feature>
<evidence type="ECO:0000256" key="1">
    <source>
        <dbReference type="ARBA" id="ARBA00004123"/>
    </source>
</evidence>
<evidence type="ECO:0000256" key="5">
    <source>
        <dbReference type="ARBA" id="ARBA00022771"/>
    </source>
</evidence>
<dbReference type="InterPro" id="IPR050758">
    <property type="entry name" value="Znf_C2H2-type"/>
</dbReference>
<protein>
    <submittedName>
        <fullName evidence="14">Zinc finger protein 77-like</fullName>
    </submittedName>
</protein>
<dbReference type="AlphaFoldDB" id="A0A9W3H6F1"/>
<reference evidence="14" key="1">
    <citation type="submission" date="2025-08" db="UniProtKB">
        <authorList>
            <consortium name="RefSeq"/>
        </authorList>
    </citation>
    <scope>IDENTIFICATION</scope>
</reference>
<dbReference type="GO" id="GO:0003677">
    <property type="term" value="F:DNA binding"/>
    <property type="evidence" value="ECO:0007669"/>
    <property type="project" value="UniProtKB-KW"/>
</dbReference>
<dbReference type="PROSITE" id="PS00028">
    <property type="entry name" value="ZINC_FINGER_C2H2_1"/>
    <property type="match status" value="4"/>
</dbReference>
<evidence type="ECO:0000256" key="3">
    <source>
        <dbReference type="ARBA" id="ARBA00022723"/>
    </source>
</evidence>
<evidence type="ECO:0000256" key="4">
    <source>
        <dbReference type="ARBA" id="ARBA00022737"/>
    </source>
</evidence>
<dbReference type="PROSITE" id="PS50805">
    <property type="entry name" value="KRAB"/>
    <property type="match status" value="1"/>
</dbReference>
<dbReference type="SMART" id="SM00349">
    <property type="entry name" value="KRAB"/>
    <property type="match status" value="1"/>
</dbReference>
<gene>
    <name evidence="14" type="primary">LOC105078173</name>
</gene>
<dbReference type="Pfam" id="PF01352">
    <property type="entry name" value="KRAB"/>
    <property type="match status" value="1"/>
</dbReference>
<keyword evidence="10" id="KW-0539">Nucleus</keyword>
<dbReference type="SMART" id="SM00355">
    <property type="entry name" value="ZnF_C2H2"/>
    <property type="match status" value="4"/>
</dbReference>
<feature type="domain" description="C2H2-type" evidence="12">
    <location>
        <begin position="305"/>
        <end position="332"/>
    </location>
</feature>
<dbReference type="Gene3D" id="6.10.140.140">
    <property type="match status" value="1"/>
</dbReference>
<keyword evidence="4" id="KW-0677">Repeat</keyword>
<dbReference type="PANTHER" id="PTHR23234">
    <property type="entry name" value="ZNF44 PROTEIN"/>
    <property type="match status" value="1"/>
</dbReference>
<evidence type="ECO:0000259" key="12">
    <source>
        <dbReference type="PROSITE" id="PS50157"/>
    </source>
</evidence>
<dbReference type="FunFam" id="3.30.160.60:FF:000016">
    <property type="entry name" value="zinc finger protein 37 homolog"/>
    <property type="match status" value="1"/>
</dbReference>
<dbReference type="InterPro" id="IPR001909">
    <property type="entry name" value="KRAB"/>
</dbReference>
<keyword evidence="6" id="KW-0862">Zinc</keyword>
<feature type="domain" description="C2H2-type" evidence="12">
    <location>
        <begin position="249"/>
        <end position="276"/>
    </location>
</feature>
<dbReference type="FunFam" id="3.30.160.60:FF:001840">
    <property type="entry name" value="Paternally-expressed gene 3 protein"/>
    <property type="match status" value="1"/>
</dbReference>
<dbReference type="FunFam" id="3.30.160.60:FF:000344">
    <property type="entry name" value="zinc finger protein 90 homolog"/>
    <property type="match status" value="1"/>
</dbReference>
<evidence type="ECO:0000256" key="8">
    <source>
        <dbReference type="ARBA" id="ARBA00023125"/>
    </source>
</evidence>
<feature type="domain" description="C2H2-type" evidence="12">
    <location>
        <begin position="333"/>
        <end position="360"/>
    </location>
</feature>
<organism evidence="14">
    <name type="scientific">Camelus bactrianus</name>
    <name type="common">Bactrian camel</name>
    <dbReference type="NCBI Taxonomy" id="9837"/>
    <lineage>
        <taxon>Eukaryota</taxon>
        <taxon>Metazoa</taxon>
        <taxon>Chordata</taxon>
        <taxon>Craniata</taxon>
        <taxon>Vertebrata</taxon>
        <taxon>Euteleostomi</taxon>
        <taxon>Mammalia</taxon>
        <taxon>Eutheria</taxon>
        <taxon>Laurasiatheria</taxon>
        <taxon>Artiodactyla</taxon>
        <taxon>Tylopoda</taxon>
        <taxon>Camelidae</taxon>
        <taxon>Camelus</taxon>
    </lineage>
</organism>
<keyword evidence="5 11" id="KW-0863">Zinc-finger</keyword>
<dbReference type="PROSITE" id="PS50157">
    <property type="entry name" value="ZINC_FINGER_C2H2_2"/>
    <property type="match status" value="4"/>
</dbReference>
<evidence type="ECO:0000256" key="7">
    <source>
        <dbReference type="ARBA" id="ARBA00023015"/>
    </source>
</evidence>
<dbReference type="InterPro" id="IPR036236">
    <property type="entry name" value="Znf_C2H2_sf"/>
</dbReference>
<dbReference type="Gene3D" id="3.30.160.60">
    <property type="entry name" value="Classic Zinc Finger"/>
    <property type="match status" value="4"/>
</dbReference>
<sequence length="364" mass="40933">MDPVDFEDVAVNFTAEEWALLDPAQRRLYRDVMLETFRNLASVGSHSQGRAGALSPEQGALEGELCGEGKIVGFTRNLSRPVLGESWAFHSMGHHHRTQDGRLRNHWVESLCGGKEGHQCRETLNQILNLTVHEGYQTGIQPYKRTKCGEAFMDCSFQKNQLRSHPGHRLCPCEERGQVCICVSCLCAPRGADIVEKPYKCQDAGRVSKRYVKSHGSEQPSEPKKAGKAVICPSSFQGREKGRYGQKIHVCEVCGKSFSYYCQLARHVRTHTGEKPYRCNECGKAFNESSSLIVHLRNHTGEKPYKCNHCEKAFCKNSSLIIHQRMHSGEKRFICSDCGKAFSGHSALLQHQRNHSEEKLCALN</sequence>
<evidence type="ECO:0000256" key="6">
    <source>
        <dbReference type="ARBA" id="ARBA00022833"/>
    </source>
</evidence>
<keyword evidence="3" id="KW-0479">Metal-binding</keyword>
<keyword evidence="7" id="KW-0805">Transcription regulation</keyword>
<dbReference type="GO" id="GO:0008270">
    <property type="term" value="F:zinc ion binding"/>
    <property type="evidence" value="ECO:0007669"/>
    <property type="project" value="UniProtKB-KW"/>
</dbReference>
<dbReference type="CDD" id="cd07765">
    <property type="entry name" value="KRAB_A-box"/>
    <property type="match status" value="1"/>
</dbReference>
<proteinExistence type="inferred from homology"/>
<dbReference type="FunFam" id="3.30.160.60:FF:001530">
    <property type="entry name" value="Zinc finger protein 268"/>
    <property type="match status" value="1"/>
</dbReference>
<dbReference type="InterPro" id="IPR036051">
    <property type="entry name" value="KRAB_dom_sf"/>
</dbReference>
<dbReference type="SUPFAM" id="SSF57667">
    <property type="entry name" value="beta-beta-alpha zinc fingers"/>
    <property type="match status" value="3"/>
</dbReference>
<dbReference type="GO" id="GO:0006355">
    <property type="term" value="P:regulation of DNA-templated transcription"/>
    <property type="evidence" value="ECO:0007669"/>
    <property type="project" value="InterPro"/>
</dbReference>
<dbReference type="RefSeq" id="XP_045359998.1">
    <property type="nucleotide sequence ID" value="XM_045504042.1"/>
</dbReference>
<evidence type="ECO:0000259" key="13">
    <source>
        <dbReference type="PROSITE" id="PS50805"/>
    </source>
</evidence>
<comment type="similarity">
    <text evidence="2">Belongs to the krueppel C2H2-type zinc-finger protein family.</text>
</comment>